<dbReference type="Proteomes" id="UP000664048">
    <property type="component" value="Unassembled WGS sequence"/>
</dbReference>
<reference evidence="2" key="1">
    <citation type="submission" date="2021-01" db="EMBL/GenBank/DDBJ databases">
        <title>Outbreak of Burkholderia contaminns endophthalmitis traced to a clinical ventilation system.</title>
        <authorList>
            <person name="Lipuma J."/>
            <person name="Spilker T."/>
            <person name="Kratholm J."/>
        </authorList>
    </citation>
    <scope>NUCLEOTIDE SEQUENCE</scope>
    <source>
        <strain evidence="2">HI4954</strain>
    </source>
</reference>
<dbReference type="AlphaFoldDB" id="A0AAP1YGZ8"/>
<reference evidence="4 7" key="3">
    <citation type="submission" date="2021-12" db="EMBL/GenBank/DDBJ databases">
        <title>Genomic and phenotypic characterization of three Burkholderia contaminans isolates recovered from different sources.</title>
        <authorList>
            <person name="Lopez De Volder A."/>
            <person name="Fan Y."/>
            <person name="Nunvar J."/>
            <person name="Herrera T."/>
            <person name="Timp W."/>
            <person name="Degrossi J."/>
        </authorList>
    </citation>
    <scope>NUCLEOTIDE SEQUENCE [LARGE SCALE GENOMIC DNA]</scope>
    <source>
        <strain evidence="4 7">LMG 23361</strain>
        <plasmid evidence="4 7">unnamed4</plasmid>
    </source>
</reference>
<evidence type="ECO:0000256" key="1">
    <source>
        <dbReference type="SAM" id="MobiDB-lite"/>
    </source>
</evidence>
<keyword evidence="4" id="KW-0614">Plasmid</keyword>
<evidence type="ECO:0000313" key="3">
    <source>
        <dbReference type="EMBL" id="MBO1835238.1"/>
    </source>
</evidence>
<evidence type="ECO:0000313" key="6">
    <source>
        <dbReference type="Proteomes" id="UP000664048"/>
    </source>
</evidence>
<keyword evidence="6" id="KW-1185">Reference proteome</keyword>
<evidence type="ECO:0000313" key="7">
    <source>
        <dbReference type="Proteomes" id="UP001220209"/>
    </source>
</evidence>
<name>A0AAP1YGZ8_9BURK</name>
<geneLocation type="plasmid" evidence="4 7">
    <name>unnamed4</name>
</geneLocation>
<protein>
    <submittedName>
        <fullName evidence="2">Uncharacterized protein</fullName>
    </submittedName>
</protein>
<gene>
    <name evidence="3" type="ORF">J4M89_38235</name>
    <name evidence="2" type="ORF">JIN94_37515</name>
    <name evidence="4" type="ORF">LXE91_43390</name>
</gene>
<dbReference type="Proteomes" id="UP000611459">
    <property type="component" value="Unassembled WGS sequence"/>
</dbReference>
<dbReference type="EMBL" id="JAENIB010000033">
    <property type="protein sequence ID" value="MBK1935596.1"/>
    <property type="molecule type" value="Genomic_DNA"/>
</dbReference>
<sequence>MTSMQTVDELIELEETARKLQAQNLRSKAVLLERLFPLIERANNLGHRHATIHQALVAAGVQMTFDVYNTTLKRVRKRAEQAGSVKPITHGSPEPIRVGSDDPNVSGSVEPKGSGSAEPREQVTPPESDSVGSAFEVKDALQEAQKASQVDYRKFARSQRK</sequence>
<evidence type="ECO:0000313" key="5">
    <source>
        <dbReference type="Proteomes" id="UP000611459"/>
    </source>
</evidence>
<accession>A0AAP1YGZ8</accession>
<feature type="region of interest" description="Disordered" evidence="1">
    <location>
        <begin position="78"/>
        <end position="161"/>
    </location>
</feature>
<dbReference type="RefSeq" id="WP_141715656.1">
    <property type="nucleotide sequence ID" value="NZ_CABVQA010000061.1"/>
</dbReference>
<reference evidence="3 6" key="2">
    <citation type="submission" date="2021-03" db="EMBL/GenBank/DDBJ databases">
        <title>Clinical course, treatment and visual outcome of an outbreak of Burkholderia contaminans endophthalmitis following cataract surgery.</title>
        <authorList>
            <person name="Lind C."/>
            <person name="Olsen K."/>
            <person name="Angelsen N.K."/>
            <person name="Krefting E.A."/>
            <person name="Fossen K."/>
            <person name="Gravningen K."/>
            <person name="Depoorter E."/>
            <person name="Vandamme P."/>
            <person name="Bertelsen G."/>
        </authorList>
    </citation>
    <scope>NUCLEOTIDE SEQUENCE [LARGE SCALE GENOMIC DNA]</scope>
    <source>
        <strain evidence="3 6">51242556</strain>
    </source>
</reference>
<proteinExistence type="predicted"/>
<dbReference type="EMBL" id="JAGEMX010000027">
    <property type="protein sequence ID" value="MBO1835238.1"/>
    <property type="molecule type" value="Genomic_DNA"/>
</dbReference>
<organism evidence="2 5">
    <name type="scientific">Burkholderia contaminans</name>
    <dbReference type="NCBI Taxonomy" id="488447"/>
    <lineage>
        <taxon>Bacteria</taxon>
        <taxon>Pseudomonadati</taxon>
        <taxon>Pseudomonadota</taxon>
        <taxon>Betaproteobacteria</taxon>
        <taxon>Burkholderiales</taxon>
        <taxon>Burkholderiaceae</taxon>
        <taxon>Burkholderia</taxon>
        <taxon>Burkholderia cepacia complex</taxon>
    </lineage>
</organism>
<dbReference type="EMBL" id="CP090646">
    <property type="protein sequence ID" value="WFN24113.1"/>
    <property type="molecule type" value="Genomic_DNA"/>
</dbReference>
<dbReference type="Proteomes" id="UP001220209">
    <property type="component" value="Plasmid unnamed4"/>
</dbReference>
<evidence type="ECO:0000313" key="2">
    <source>
        <dbReference type="EMBL" id="MBK1935596.1"/>
    </source>
</evidence>
<evidence type="ECO:0000313" key="4">
    <source>
        <dbReference type="EMBL" id="WFN24113.1"/>
    </source>
</evidence>